<organism evidence="7 8">
    <name type="scientific">Penstemon smallii</name>
    <dbReference type="NCBI Taxonomy" id="265156"/>
    <lineage>
        <taxon>Eukaryota</taxon>
        <taxon>Viridiplantae</taxon>
        <taxon>Streptophyta</taxon>
        <taxon>Embryophyta</taxon>
        <taxon>Tracheophyta</taxon>
        <taxon>Spermatophyta</taxon>
        <taxon>Magnoliopsida</taxon>
        <taxon>eudicotyledons</taxon>
        <taxon>Gunneridae</taxon>
        <taxon>Pentapetalae</taxon>
        <taxon>asterids</taxon>
        <taxon>lamiids</taxon>
        <taxon>Lamiales</taxon>
        <taxon>Plantaginaceae</taxon>
        <taxon>Cheloneae</taxon>
        <taxon>Penstemon</taxon>
    </lineage>
</organism>
<dbReference type="InterPro" id="IPR027417">
    <property type="entry name" value="P-loop_NTPase"/>
</dbReference>
<evidence type="ECO:0000256" key="5">
    <source>
        <dbReference type="SAM" id="MobiDB-lite"/>
    </source>
</evidence>
<feature type="region of interest" description="Disordered" evidence="5">
    <location>
        <begin position="144"/>
        <end position="174"/>
    </location>
</feature>
<dbReference type="PANTHER" id="PTHR13710:SF153">
    <property type="entry name" value="RECQ-LIKE DNA HELICASE BLM"/>
    <property type="match status" value="1"/>
</dbReference>
<comment type="similarity">
    <text evidence="1">Belongs to the helicase family. RecQ subfamily.</text>
</comment>
<dbReference type="GO" id="GO:0016853">
    <property type="term" value="F:isomerase activity"/>
    <property type="evidence" value="ECO:0007669"/>
    <property type="project" value="UniProtKB-KW"/>
</dbReference>
<keyword evidence="4" id="KW-0539">Nucleus</keyword>
<protein>
    <recommendedName>
        <fullName evidence="6">DEAD/DEAH-box helicase domain-containing protein</fullName>
    </recommendedName>
</protein>
<keyword evidence="3" id="KW-0413">Isomerase</keyword>
<dbReference type="AlphaFoldDB" id="A0ABD3U2K0"/>
<evidence type="ECO:0000259" key="6">
    <source>
        <dbReference type="Pfam" id="PF00270"/>
    </source>
</evidence>
<keyword evidence="2" id="KW-0238">DNA-binding</keyword>
<dbReference type="Proteomes" id="UP001634393">
    <property type="component" value="Unassembled WGS sequence"/>
</dbReference>
<gene>
    <name evidence="7" type="ORF">ACJIZ3_000918</name>
</gene>
<accession>A0ABD3U2K0</accession>
<dbReference type="SUPFAM" id="SSF52540">
    <property type="entry name" value="P-loop containing nucleoside triphosphate hydrolases"/>
    <property type="match status" value="1"/>
</dbReference>
<dbReference type="Gene3D" id="3.40.50.300">
    <property type="entry name" value="P-loop containing nucleotide triphosphate hydrolases"/>
    <property type="match status" value="1"/>
</dbReference>
<proteinExistence type="inferred from homology"/>
<comment type="caution">
    <text evidence="7">The sequence shown here is derived from an EMBL/GenBank/DDBJ whole genome shotgun (WGS) entry which is preliminary data.</text>
</comment>
<evidence type="ECO:0000256" key="1">
    <source>
        <dbReference type="ARBA" id="ARBA00005446"/>
    </source>
</evidence>
<dbReference type="InterPro" id="IPR011545">
    <property type="entry name" value="DEAD/DEAH_box_helicase_dom"/>
</dbReference>
<keyword evidence="8" id="KW-1185">Reference proteome</keyword>
<evidence type="ECO:0000256" key="2">
    <source>
        <dbReference type="ARBA" id="ARBA00023125"/>
    </source>
</evidence>
<dbReference type="Pfam" id="PF00270">
    <property type="entry name" value="DEAD"/>
    <property type="match status" value="1"/>
</dbReference>
<evidence type="ECO:0000313" key="7">
    <source>
        <dbReference type="EMBL" id="KAL3843515.1"/>
    </source>
</evidence>
<feature type="domain" description="DEAD/DEAH-box helicase" evidence="6">
    <location>
        <begin position="226"/>
        <end position="289"/>
    </location>
</feature>
<evidence type="ECO:0000256" key="4">
    <source>
        <dbReference type="ARBA" id="ARBA00023242"/>
    </source>
</evidence>
<dbReference type="PANTHER" id="PTHR13710">
    <property type="entry name" value="DNA HELICASE RECQ FAMILY MEMBER"/>
    <property type="match status" value="1"/>
</dbReference>
<evidence type="ECO:0000256" key="3">
    <source>
        <dbReference type="ARBA" id="ARBA00023235"/>
    </source>
</evidence>
<name>A0ABD3U2K0_9LAMI</name>
<reference evidence="7 8" key="1">
    <citation type="submission" date="2024-12" db="EMBL/GenBank/DDBJ databases">
        <title>The unique morphological basis and parallel evolutionary history of personate flowers in Penstemon.</title>
        <authorList>
            <person name="Depatie T.H."/>
            <person name="Wessinger C.A."/>
        </authorList>
    </citation>
    <scope>NUCLEOTIDE SEQUENCE [LARGE SCALE GENOMIC DNA]</scope>
    <source>
        <strain evidence="7">WTNN_2</strain>
        <tissue evidence="7">Leaf</tissue>
    </source>
</reference>
<evidence type="ECO:0000313" key="8">
    <source>
        <dbReference type="Proteomes" id="UP001634393"/>
    </source>
</evidence>
<sequence>MDNHDLELEKARLISLALEFGFDEESANKCLDRLIQLYGDDGRDFITVEYCGDDYLASLAESMQDTEDWDDVQAMESEACGALDEILDKDLLQNYDTIVKETRSHIHVIEDSPESLKNQNIMLLDSSSEGEEVDLMISRKKHVKPSSKHCIDGTSHDHSQSSHRPPSISVDNRSGLTEASVSSISKGIGYSSSYGNTHSTHTYEELQQMDNFELANVVVFGNRTFRPLQHQICRAFLGRHDCFVLMPTGGGKSLCYQLPAVLQPGVTIVISPLLSLIQDQIVTLNLKFGIPATFLNSQQRPSQAASVLQELRQV</sequence>
<dbReference type="GO" id="GO:0003677">
    <property type="term" value="F:DNA binding"/>
    <property type="evidence" value="ECO:0007669"/>
    <property type="project" value="UniProtKB-KW"/>
</dbReference>
<feature type="compositionally biased region" description="Basic and acidic residues" evidence="5">
    <location>
        <begin position="149"/>
        <end position="160"/>
    </location>
</feature>
<dbReference type="EMBL" id="JBJXBP010000002">
    <property type="protein sequence ID" value="KAL3843515.1"/>
    <property type="molecule type" value="Genomic_DNA"/>
</dbReference>